<evidence type="ECO:0000313" key="2">
    <source>
        <dbReference type="Proteomes" id="UP001054945"/>
    </source>
</evidence>
<dbReference type="AlphaFoldDB" id="A0AAV4NI59"/>
<protein>
    <submittedName>
        <fullName evidence="1">Uncharacterized protein</fullName>
    </submittedName>
</protein>
<dbReference type="Proteomes" id="UP001054945">
    <property type="component" value="Unassembled WGS sequence"/>
</dbReference>
<comment type="caution">
    <text evidence="1">The sequence shown here is derived from an EMBL/GenBank/DDBJ whole genome shotgun (WGS) entry which is preliminary data.</text>
</comment>
<gene>
    <name evidence="1" type="ORF">CEXT_606941</name>
</gene>
<sequence length="540" mass="61793">MGPLTTEPVTTPQSIVFSAKICRLINTPADSINTARTRHLQHLGARHNNRPEKINSAPITTIRDKRRNLPRLNAAGIAPKRKTPAERGRSTMNKIKFYSGGIMGIAGFGWLAHTAYRDATHRTAYAYMATASGLGLLFDFIREAWKNSAAKPKLPYTIRKSGFEKKSTEQKSDALFHKKINQFLQELDTGFGLLGSMMECIQCKKALDPEVTEEQDSHPKFEEMGLDKLYDLMFDLLGSYRKGEVYKDSLAAYDYICDESKEHVKKEIARFIEEYKQQVKLLFLPEPPVGNEEPLPAMFPIDAKASAALYCCISDIADSAKEKLDKQIEEFLNKMREIEVQAIKTDYHGQLLAAMEILDGKSLFELCLLEKIKSSDQKTPNWEEVLAEMEHFRRPLHNIEAIPLELTTNQKTSIKKFSPFFEKYDKFVKTEYGKDFESLEKIGIEEFQKNLALSQSRLFKKGLSLLATDYTQDTVSIHWLTQTNFNSCNWKRLPRVLSLGLRFCRIVELSSEKVRSLYRHFLIIIQMSDVMNADNVVTRL</sequence>
<organism evidence="1 2">
    <name type="scientific">Caerostris extrusa</name>
    <name type="common">Bark spider</name>
    <name type="synonym">Caerostris bankana</name>
    <dbReference type="NCBI Taxonomy" id="172846"/>
    <lineage>
        <taxon>Eukaryota</taxon>
        <taxon>Metazoa</taxon>
        <taxon>Ecdysozoa</taxon>
        <taxon>Arthropoda</taxon>
        <taxon>Chelicerata</taxon>
        <taxon>Arachnida</taxon>
        <taxon>Araneae</taxon>
        <taxon>Araneomorphae</taxon>
        <taxon>Entelegynae</taxon>
        <taxon>Araneoidea</taxon>
        <taxon>Araneidae</taxon>
        <taxon>Caerostris</taxon>
    </lineage>
</organism>
<accession>A0AAV4NI59</accession>
<reference evidence="1 2" key="1">
    <citation type="submission" date="2021-06" db="EMBL/GenBank/DDBJ databases">
        <title>Caerostris extrusa draft genome.</title>
        <authorList>
            <person name="Kono N."/>
            <person name="Arakawa K."/>
        </authorList>
    </citation>
    <scope>NUCLEOTIDE SEQUENCE [LARGE SCALE GENOMIC DNA]</scope>
</reference>
<keyword evidence="2" id="KW-1185">Reference proteome</keyword>
<proteinExistence type="predicted"/>
<evidence type="ECO:0000313" key="1">
    <source>
        <dbReference type="EMBL" id="GIX84472.1"/>
    </source>
</evidence>
<dbReference type="EMBL" id="BPLR01003429">
    <property type="protein sequence ID" value="GIX84472.1"/>
    <property type="molecule type" value="Genomic_DNA"/>
</dbReference>
<name>A0AAV4NI59_CAEEX</name>